<dbReference type="AlphaFoldDB" id="A0A2P2IQY0"/>
<proteinExistence type="predicted"/>
<organism evidence="1">
    <name type="scientific">Rhizophora mucronata</name>
    <name type="common">Asiatic mangrove</name>
    <dbReference type="NCBI Taxonomy" id="61149"/>
    <lineage>
        <taxon>Eukaryota</taxon>
        <taxon>Viridiplantae</taxon>
        <taxon>Streptophyta</taxon>
        <taxon>Embryophyta</taxon>
        <taxon>Tracheophyta</taxon>
        <taxon>Spermatophyta</taxon>
        <taxon>Magnoliopsida</taxon>
        <taxon>eudicotyledons</taxon>
        <taxon>Gunneridae</taxon>
        <taxon>Pentapetalae</taxon>
        <taxon>rosids</taxon>
        <taxon>fabids</taxon>
        <taxon>Malpighiales</taxon>
        <taxon>Rhizophoraceae</taxon>
        <taxon>Rhizophora</taxon>
    </lineage>
</organism>
<sequence length="59" mass="6859">MRDAGKGCRTNWFSGERGHRGFLCSRYHCSSEFPFLCLSKNSTKFVSFNSTFNSVKRRE</sequence>
<protein>
    <submittedName>
        <fullName evidence="1">Uncharacterized protein</fullName>
    </submittedName>
</protein>
<reference evidence="1" key="1">
    <citation type="submission" date="2018-02" db="EMBL/GenBank/DDBJ databases">
        <title>Rhizophora mucronata_Transcriptome.</title>
        <authorList>
            <person name="Meera S.P."/>
            <person name="Sreeshan A."/>
            <person name="Augustine A."/>
        </authorList>
    </citation>
    <scope>NUCLEOTIDE SEQUENCE</scope>
    <source>
        <tissue evidence="1">Leaf</tissue>
    </source>
</reference>
<evidence type="ECO:0000313" key="1">
    <source>
        <dbReference type="EMBL" id="MBW83596.1"/>
    </source>
</evidence>
<accession>A0A2P2IQY0</accession>
<name>A0A2P2IQY0_RHIMU</name>
<dbReference type="EMBL" id="GGEC01003113">
    <property type="protein sequence ID" value="MBW83596.1"/>
    <property type="molecule type" value="Transcribed_RNA"/>
</dbReference>